<dbReference type="Pfam" id="PF05971">
    <property type="entry name" value="Methyltransf_10"/>
    <property type="match status" value="1"/>
</dbReference>
<dbReference type="NCBIfam" id="NF008725">
    <property type="entry name" value="PRK11727.1"/>
    <property type="match status" value="1"/>
</dbReference>
<proteinExistence type="predicted"/>
<dbReference type="PANTHER" id="PTHR13393">
    <property type="entry name" value="SAM-DEPENDENT METHYLTRANSFERASE"/>
    <property type="match status" value="1"/>
</dbReference>
<sequence length="292" mass="33571">MHNRNKHLNGYDLKKLKSAYKGLSSHIIQNNQKDTIDFSNPKSVLELNKALLIADYKLKYWQPTPNSLCPAVPGRADYIHHLADLLATTNNGTIPTGKEVKILDIGTGSSIIYPVIGAQEYNWDFVGTEIDRASVHQAEVNVNKNIWLKKKIKLRFQDNRENILDGIIFPEDKFDAIMCNPPFFKSREDNWTKSTKKFQNLKKGTESPTVQNFAGHPNELWCPGGEKAFITQLIYDSQKYKKQIKWTTSLVSSKENLKPLIAVLEYHKAAQIEIIEMEQGQKKMRILAWRWE</sequence>
<evidence type="ECO:0000256" key="4">
    <source>
        <dbReference type="ARBA" id="ARBA00022679"/>
    </source>
</evidence>
<dbReference type="PANTHER" id="PTHR13393:SF0">
    <property type="entry name" value="RNA N6-ADENOSINE-METHYLTRANSFERASE METTL16"/>
    <property type="match status" value="1"/>
</dbReference>
<evidence type="ECO:0000256" key="5">
    <source>
        <dbReference type="ARBA" id="ARBA00022691"/>
    </source>
</evidence>
<gene>
    <name evidence="6" type="primary">rlmF</name>
    <name evidence="6" type="ORF">H8B04_12165</name>
</gene>
<evidence type="ECO:0000256" key="3">
    <source>
        <dbReference type="ARBA" id="ARBA00022603"/>
    </source>
</evidence>
<protein>
    <submittedName>
        <fullName evidence="6">23S rRNA (Adenine(1618)-N(6))-methyltransferase RlmF</fullName>
        <ecNumber evidence="6">2.1.1.181</ecNumber>
    </submittedName>
</protein>
<dbReference type="Gene3D" id="3.40.50.150">
    <property type="entry name" value="Vaccinia Virus protein VP39"/>
    <property type="match status" value="1"/>
</dbReference>
<accession>A0ABR7YGA5</accession>
<keyword evidence="4 6" id="KW-0808">Transferase</keyword>
<keyword evidence="5" id="KW-0949">S-adenosyl-L-methionine</keyword>
<dbReference type="GO" id="GO:0052907">
    <property type="term" value="F:23S rRNA (adenine(1618)-N(6))-methyltransferase activity"/>
    <property type="evidence" value="ECO:0007669"/>
    <property type="project" value="UniProtKB-EC"/>
</dbReference>
<dbReference type="InterPro" id="IPR010286">
    <property type="entry name" value="METTL16/RlmF"/>
</dbReference>
<dbReference type="EC" id="2.1.1.181" evidence="6"/>
<keyword evidence="2" id="KW-0698">rRNA processing</keyword>
<dbReference type="InterPro" id="IPR029063">
    <property type="entry name" value="SAM-dependent_MTases_sf"/>
</dbReference>
<keyword evidence="3 6" id="KW-0489">Methyltransferase</keyword>
<evidence type="ECO:0000313" key="7">
    <source>
        <dbReference type="Proteomes" id="UP000651271"/>
    </source>
</evidence>
<dbReference type="Proteomes" id="UP000651271">
    <property type="component" value="Unassembled WGS sequence"/>
</dbReference>
<dbReference type="PIRSF" id="PIRSF029038">
    <property type="entry name" value="Mtase_YbiN_prd"/>
    <property type="match status" value="1"/>
</dbReference>
<evidence type="ECO:0000256" key="2">
    <source>
        <dbReference type="ARBA" id="ARBA00022552"/>
    </source>
</evidence>
<name>A0ABR7YGA5_9SPHI</name>
<organism evidence="6 7">
    <name type="scientific">Sphingobacterium litopenaei</name>
    <dbReference type="NCBI Taxonomy" id="2763500"/>
    <lineage>
        <taxon>Bacteria</taxon>
        <taxon>Pseudomonadati</taxon>
        <taxon>Bacteroidota</taxon>
        <taxon>Sphingobacteriia</taxon>
        <taxon>Sphingobacteriales</taxon>
        <taxon>Sphingobacteriaceae</taxon>
        <taxon>Sphingobacterium</taxon>
    </lineage>
</organism>
<keyword evidence="7" id="KW-1185">Reference proteome</keyword>
<dbReference type="CDD" id="cd02440">
    <property type="entry name" value="AdoMet_MTases"/>
    <property type="match status" value="1"/>
</dbReference>
<dbReference type="RefSeq" id="WP_190302530.1">
    <property type="nucleotide sequence ID" value="NZ_JACOIJ010000024.1"/>
</dbReference>
<evidence type="ECO:0000256" key="1">
    <source>
        <dbReference type="ARBA" id="ARBA00022490"/>
    </source>
</evidence>
<dbReference type="SUPFAM" id="SSF53335">
    <property type="entry name" value="S-adenosyl-L-methionine-dependent methyltransferases"/>
    <property type="match status" value="1"/>
</dbReference>
<keyword evidence="1" id="KW-0963">Cytoplasm</keyword>
<evidence type="ECO:0000313" key="6">
    <source>
        <dbReference type="EMBL" id="MBD1430311.1"/>
    </source>
</evidence>
<dbReference type="InterPro" id="IPR016909">
    <property type="entry name" value="rRNA_lsu_MeTfrase_F"/>
</dbReference>
<reference evidence="6 7" key="1">
    <citation type="submission" date="2020-08" db="EMBL/GenBank/DDBJ databases">
        <title>Sphingobacterium sp. DN04309 isolated from aquaculture water.</title>
        <authorList>
            <person name="Zhang M."/>
        </authorList>
    </citation>
    <scope>NUCLEOTIDE SEQUENCE [LARGE SCALE GENOMIC DNA]</scope>
    <source>
        <strain evidence="6 7">DN04309</strain>
    </source>
</reference>
<dbReference type="EMBL" id="JACOIJ010000024">
    <property type="protein sequence ID" value="MBD1430311.1"/>
    <property type="molecule type" value="Genomic_DNA"/>
</dbReference>
<comment type="caution">
    <text evidence="6">The sequence shown here is derived from an EMBL/GenBank/DDBJ whole genome shotgun (WGS) entry which is preliminary data.</text>
</comment>